<comment type="caution">
    <text evidence="3">The sequence shown here is derived from an EMBL/GenBank/DDBJ whole genome shotgun (WGS) entry which is preliminary data.</text>
</comment>
<keyword evidence="4" id="KW-1185">Reference proteome</keyword>
<reference evidence="3" key="2">
    <citation type="submission" date="2020-09" db="EMBL/GenBank/DDBJ databases">
        <authorList>
            <person name="Sun Q."/>
            <person name="Kim S."/>
        </authorList>
    </citation>
    <scope>NUCLEOTIDE SEQUENCE</scope>
    <source>
        <strain evidence="3">KCTC 42731</strain>
    </source>
</reference>
<dbReference type="Pfam" id="PF00144">
    <property type="entry name" value="Beta-lactamase"/>
    <property type="match status" value="1"/>
</dbReference>
<dbReference type="AlphaFoldDB" id="A0A919ENY2"/>
<dbReference type="InterPro" id="IPR001466">
    <property type="entry name" value="Beta-lactam-related"/>
</dbReference>
<evidence type="ECO:0000259" key="2">
    <source>
        <dbReference type="Pfam" id="PF00144"/>
    </source>
</evidence>
<name>A0A919ENY2_9GAMM</name>
<evidence type="ECO:0000313" key="4">
    <source>
        <dbReference type="Proteomes" id="UP000623842"/>
    </source>
</evidence>
<protein>
    <submittedName>
        <fullName evidence="3">Beta-lactamase</fullName>
    </submittedName>
</protein>
<dbReference type="Gene3D" id="3.40.710.10">
    <property type="entry name" value="DD-peptidase/beta-lactamase superfamily"/>
    <property type="match status" value="1"/>
</dbReference>
<evidence type="ECO:0000313" key="3">
    <source>
        <dbReference type="EMBL" id="GHG06427.1"/>
    </source>
</evidence>
<feature type="domain" description="Beta-lactamase-related" evidence="2">
    <location>
        <begin position="63"/>
        <end position="291"/>
    </location>
</feature>
<keyword evidence="1" id="KW-0472">Membrane</keyword>
<keyword evidence="1" id="KW-1133">Transmembrane helix</keyword>
<dbReference type="PANTHER" id="PTHR46825">
    <property type="entry name" value="D-ALANYL-D-ALANINE-CARBOXYPEPTIDASE/ENDOPEPTIDASE AMPH"/>
    <property type="match status" value="1"/>
</dbReference>
<keyword evidence="1" id="KW-0812">Transmembrane</keyword>
<dbReference type="SUPFAM" id="SSF56601">
    <property type="entry name" value="beta-lactamase/transpeptidase-like"/>
    <property type="match status" value="1"/>
</dbReference>
<dbReference type="Proteomes" id="UP000623842">
    <property type="component" value="Unassembled WGS sequence"/>
</dbReference>
<reference evidence="3" key="1">
    <citation type="journal article" date="2014" name="Int. J. Syst. Evol. Microbiol.">
        <title>Complete genome sequence of Corynebacterium casei LMG S-19264T (=DSM 44701T), isolated from a smear-ripened cheese.</title>
        <authorList>
            <consortium name="US DOE Joint Genome Institute (JGI-PGF)"/>
            <person name="Walter F."/>
            <person name="Albersmeier A."/>
            <person name="Kalinowski J."/>
            <person name="Ruckert C."/>
        </authorList>
    </citation>
    <scope>NUCLEOTIDE SEQUENCE</scope>
    <source>
        <strain evidence="3">KCTC 42731</strain>
    </source>
</reference>
<sequence>MLRYVSYSEHCQLFNKQKKNLLRLLLLLGTIISLFFVPWIIVKAWILPLPKTIDAQLEQALNLGFDGIIVYVQKANKPEKIYTAGWHDRDAKIPARADALFKIASINKLYIAAAITKLAASGEIDLDATLAQYFPELSSRIENAQQITIRQMVQHKSGIANYTDTIDFWNIPQKDRQYKLSLILDAPASFSPGESYQYSNSNYLLLAMLIEKIVGYSDFQYIAEQILKPVQLEHTYFSLSDIALPDLMSGYYVGVEPDIKSNNYGAMIATVTDVGRFIKALNDGSLFTDDEQSIYESLYPLGHGGLMPGYQSLAFYHPEIDAVVVQFINTTDLSGYEWNLSQVVYNRVVKILAKAEQ</sequence>
<accession>A0A919ENY2</accession>
<feature type="transmembrane region" description="Helical" evidence="1">
    <location>
        <begin position="21"/>
        <end position="41"/>
    </location>
</feature>
<dbReference type="InterPro" id="IPR012338">
    <property type="entry name" value="Beta-lactam/transpept-like"/>
</dbReference>
<organism evidence="3 4">
    <name type="scientific">Thalassotalea marina</name>
    <dbReference type="NCBI Taxonomy" id="1673741"/>
    <lineage>
        <taxon>Bacteria</taxon>
        <taxon>Pseudomonadati</taxon>
        <taxon>Pseudomonadota</taxon>
        <taxon>Gammaproteobacteria</taxon>
        <taxon>Alteromonadales</taxon>
        <taxon>Colwelliaceae</taxon>
        <taxon>Thalassotalea</taxon>
    </lineage>
</organism>
<gene>
    <name evidence="3" type="ORF">GCM10017161_40090</name>
</gene>
<evidence type="ECO:0000256" key="1">
    <source>
        <dbReference type="SAM" id="Phobius"/>
    </source>
</evidence>
<dbReference type="EMBL" id="BNCK01000013">
    <property type="protein sequence ID" value="GHG06427.1"/>
    <property type="molecule type" value="Genomic_DNA"/>
</dbReference>
<dbReference type="InterPro" id="IPR050491">
    <property type="entry name" value="AmpC-like"/>
</dbReference>
<proteinExistence type="predicted"/>
<dbReference type="PANTHER" id="PTHR46825:SF7">
    <property type="entry name" value="D-ALANYL-D-ALANINE CARBOXYPEPTIDASE"/>
    <property type="match status" value="1"/>
</dbReference>